<comment type="caution">
    <text evidence="5">The sequence shown here is derived from an EMBL/GenBank/DDBJ whole genome shotgun (WGS) entry which is preliminary data.</text>
</comment>
<dbReference type="SUPFAM" id="SSF52540">
    <property type="entry name" value="P-loop containing nucleoside triphosphate hydrolases"/>
    <property type="match status" value="1"/>
</dbReference>
<organism evidence="5 6">
    <name type="scientific">Terracoccus luteus</name>
    <dbReference type="NCBI Taxonomy" id="53356"/>
    <lineage>
        <taxon>Bacteria</taxon>
        <taxon>Bacillati</taxon>
        <taxon>Actinomycetota</taxon>
        <taxon>Actinomycetes</taxon>
        <taxon>Micrococcales</taxon>
        <taxon>Intrasporangiaceae</taxon>
        <taxon>Terracoccus</taxon>
    </lineage>
</organism>
<dbReference type="AlphaFoldDB" id="A0A495XZ41"/>
<dbReference type="PRINTS" id="PR00038">
    <property type="entry name" value="HTHLUXR"/>
</dbReference>
<dbReference type="InterPro" id="IPR016032">
    <property type="entry name" value="Sig_transdc_resp-reg_C-effctor"/>
</dbReference>
<gene>
    <name evidence="5" type="ORF">DFJ68_3359</name>
</gene>
<feature type="region of interest" description="Disordered" evidence="3">
    <location>
        <begin position="936"/>
        <end position="961"/>
    </location>
</feature>
<name>A0A495XZ41_9MICO</name>
<dbReference type="Proteomes" id="UP000278440">
    <property type="component" value="Unassembled WGS sequence"/>
</dbReference>
<accession>A0A495XZ41</accession>
<dbReference type="InterPro" id="IPR036388">
    <property type="entry name" value="WH-like_DNA-bd_sf"/>
</dbReference>
<dbReference type="InterPro" id="IPR027417">
    <property type="entry name" value="P-loop_NTPase"/>
</dbReference>
<evidence type="ECO:0000256" key="3">
    <source>
        <dbReference type="SAM" id="MobiDB-lite"/>
    </source>
</evidence>
<dbReference type="Gene3D" id="1.25.40.10">
    <property type="entry name" value="Tetratricopeptide repeat domain"/>
    <property type="match status" value="1"/>
</dbReference>
<dbReference type="EMBL" id="RBXT01000001">
    <property type="protein sequence ID" value="RKT79881.1"/>
    <property type="molecule type" value="Genomic_DNA"/>
</dbReference>
<dbReference type="SMART" id="SM00421">
    <property type="entry name" value="HTH_LUXR"/>
    <property type="match status" value="1"/>
</dbReference>
<sequence>MRSPIITGMPSRPALLVGRDDDRARLADALGLAGPTTGTGTSSTRTHRETARGGVAVLSGDAGIGKTRLVTAIVEDADAAGWRTGVGHCVGQAGSALAYLPFVELVGALAEQVPDVAAATLGAHPALAHLLPRETRTAGGARGSGVTTPAGGDPDEPPLPATPPSPGRVAEAVHAFLSALGRDCPTLVVVEDVHWADHSSRDLITLLLTRGFAGPLALVVSYRSDDLHRRHPLHETLAVWARIAGVEHVELAPLPDDAIGDIVAGSADVDRETGAEVVRRAGGNPFFAEELAANAAAGRALGGGVSRVLGARIDALDDDARLVVRVVALAGHRVGHDLLSRVSALPDDRLDRAVAAAVEHHVLVTAWPPAYGFRHALLAEAVADGLLPGERLRLHRSFVAVLTSEPGTAPASEVARHAAAVGDLDTAVDAALAAAESATAVGGPQDALGHLEQALQWLRPDDPRRDGVTRRASDAATLAGDPLRGIELLCDRLDHPDGQSDPDRADLLAALATRARNLDVPLEGLPLTRQAVALLDGTPDERRVRVLSAHLQALVDADEFSEAAGVADEVVELADGLGLTMALTEVRTIIAWAIDARHDLGAVERHLHTVAADLAPDDPTQLRVHHQLGSVLHRRGELRASQHEFDLGAAVAHRLHRGWAPWGQECRLLGGLVAYELGEWDDAAHRLLAPPDAPQPGRAIFRAAALAVDAGRGVAPAAGLLDELRSWWHVDGLCAVLSLTAGIDLLGPQDAGAAVALARDGVAVLESVWGDDFHAQVRLAALLAGQVSASVDGLPTVALREAVATVDHLTARARTVVADQGSTDDLEATSRETWAWAARLEAESAWLHHLIGGEDAGSPATLVAAWRESVTAFEGYGHVFETARSRAGLASALVAAGDTAAARDEVASARVVAERLGARPLLDRLDRLARLDGARSSGLTGVDGPRPVATRRPSGPTAPLTAREREVLGLVARGLSNGQIGRRLFISTKTVSVHVSNVLVKLGAAGRTEAAAIAHDRGLLDPADG</sequence>
<dbReference type="GO" id="GO:0006355">
    <property type="term" value="P:regulation of DNA-templated transcription"/>
    <property type="evidence" value="ECO:0007669"/>
    <property type="project" value="InterPro"/>
</dbReference>
<evidence type="ECO:0000259" key="4">
    <source>
        <dbReference type="PROSITE" id="PS50043"/>
    </source>
</evidence>
<keyword evidence="6" id="KW-1185">Reference proteome</keyword>
<dbReference type="InterPro" id="IPR011990">
    <property type="entry name" value="TPR-like_helical_dom_sf"/>
</dbReference>
<keyword evidence="1" id="KW-0547">Nucleotide-binding</keyword>
<dbReference type="GO" id="GO:0003677">
    <property type="term" value="F:DNA binding"/>
    <property type="evidence" value="ECO:0007669"/>
    <property type="project" value="InterPro"/>
</dbReference>
<feature type="domain" description="HTH luxR-type" evidence="4">
    <location>
        <begin position="953"/>
        <end position="1018"/>
    </location>
</feature>
<dbReference type="PROSITE" id="PS00622">
    <property type="entry name" value="HTH_LUXR_1"/>
    <property type="match status" value="1"/>
</dbReference>
<dbReference type="CDD" id="cd06170">
    <property type="entry name" value="LuxR_C_like"/>
    <property type="match status" value="1"/>
</dbReference>
<dbReference type="InterPro" id="IPR041664">
    <property type="entry name" value="AAA_16"/>
</dbReference>
<dbReference type="GO" id="GO:0004016">
    <property type="term" value="F:adenylate cyclase activity"/>
    <property type="evidence" value="ECO:0007669"/>
    <property type="project" value="TreeGrafter"/>
</dbReference>
<evidence type="ECO:0000256" key="2">
    <source>
        <dbReference type="ARBA" id="ARBA00022840"/>
    </source>
</evidence>
<dbReference type="PROSITE" id="PS50043">
    <property type="entry name" value="HTH_LUXR_2"/>
    <property type="match status" value="1"/>
</dbReference>
<dbReference type="GO" id="GO:0005737">
    <property type="term" value="C:cytoplasm"/>
    <property type="evidence" value="ECO:0007669"/>
    <property type="project" value="TreeGrafter"/>
</dbReference>
<dbReference type="Gene3D" id="3.40.50.300">
    <property type="entry name" value="P-loop containing nucleotide triphosphate hydrolases"/>
    <property type="match status" value="1"/>
</dbReference>
<feature type="region of interest" description="Disordered" evidence="3">
    <location>
        <begin position="133"/>
        <end position="166"/>
    </location>
</feature>
<dbReference type="SUPFAM" id="SSF46894">
    <property type="entry name" value="C-terminal effector domain of the bipartite response regulators"/>
    <property type="match status" value="1"/>
</dbReference>
<keyword evidence="2" id="KW-0067">ATP-binding</keyword>
<feature type="compositionally biased region" description="Pro residues" evidence="3">
    <location>
        <begin position="157"/>
        <end position="166"/>
    </location>
</feature>
<dbReference type="Gene3D" id="1.10.10.10">
    <property type="entry name" value="Winged helix-like DNA-binding domain superfamily/Winged helix DNA-binding domain"/>
    <property type="match status" value="1"/>
</dbReference>
<reference evidence="5 6" key="1">
    <citation type="submission" date="2018-10" db="EMBL/GenBank/DDBJ databases">
        <title>Sequencing the genomes of 1000 actinobacteria strains.</title>
        <authorList>
            <person name="Klenk H.-P."/>
        </authorList>
    </citation>
    <scope>NUCLEOTIDE SEQUENCE [LARGE SCALE GENOMIC DNA]</scope>
    <source>
        <strain evidence="5 6">DSM 44267</strain>
    </source>
</reference>
<dbReference type="Pfam" id="PF13191">
    <property type="entry name" value="AAA_16"/>
    <property type="match status" value="1"/>
</dbReference>
<dbReference type="PANTHER" id="PTHR16305">
    <property type="entry name" value="TESTICULAR SOLUBLE ADENYLYL CYCLASE"/>
    <property type="match status" value="1"/>
</dbReference>
<dbReference type="Pfam" id="PF00196">
    <property type="entry name" value="GerE"/>
    <property type="match status" value="1"/>
</dbReference>
<evidence type="ECO:0000313" key="5">
    <source>
        <dbReference type="EMBL" id="RKT79881.1"/>
    </source>
</evidence>
<proteinExistence type="predicted"/>
<evidence type="ECO:0000313" key="6">
    <source>
        <dbReference type="Proteomes" id="UP000278440"/>
    </source>
</evidence>
<protein>
    <submittedName>
        <fullName evidence="5">Regulatory LuxR family protein</fullName>
    </submittedName>
</protein>
<dbReference type="PANTHER" id="PTHR16305:SF35">
    <property type="entry name" value="TRANSCRIPTIONAL ACTIVATOR DOMAIN"/>
    <property type="match status" value="1"/>
</dbReference>
<evidence type="ECO:0000256" key="1">
    <source>
        <dbReference type="ARBA" id="ARBA00022741"/>
    </source>
</evidence>
<dbReference type="InterPro" id="IPR000792">
    <property type="entry name" value="Tscrpt_reg_LuxR_C"/>
</dbReference>
<dbReference type="GO" id="GO:0005524">
    <property type="term" value="F:ATP binding"/>
    <property type="evidence" value="ECO:0007669"/>
    <property type="project" value="UniProtKB-KW"/>
</dbReference>